<evidence type="ECO:0000256" key="1">
    <source>
        <dbReference type="ARBA" id="ARBA00023231"/>
    </source>
</evidence>
<reference evidence="2" key="1">
    <citation type="submission" date="2015-11" db="EMBL/GenBank/DDBJ databases">
        <authorList>
            <person name="Zhang Y."/>
            <person name="Guo Z."/>
        </authorList>
    </citation>
    <scope>NUCLEOTIDE SEQUENCE</scope>
    <source>
        <strain evidence="2">BN30871</strain>
    </source>
</reference>
<keyword evidence="1" id="KW-0535">Nitrogen fixation</keyword>
<accession>A0A0S4XQF3</accession>
<organism evidence="2">
    <name type="scientific">Sulfurovum sp. enrichment culture clone C5</name>
    <dbReference type="NCBI Taxonomy" id="497650"/>
    <lineage>
        <taxon>Bacteria</taxon>
        <taxon>Pseudomonadati</taxon>
        <taxon>Campylobacterota</taxon>
        <taxon>Epsilonproteobacteria</taxon>
        <taxon>Campylobacterales</taxon>
        <taxon>Sulfurovaceae</taxon>
        <taxon>Sulfurovum</taxon>
        <taxon>environmental samples</taxon>
    </lineage>
</organism>
<sequence length="98" mass="11806">MSRDRYVTFENIDCYLNAVEVLDAMHELFTKNTEAKNEFWERFLDNIDSNYHEVYSKAECKDILYHVCSNVFYISDLFEEYKFEKGIELLEIAEMECC</sequence>
<dbReference type="NCBIfam" id="NF033689">
    <property type="entry name" value="N2Fix_CO_CowN"/>
    <property type="match status" value="1"/>
</dbReference>
<dbReference type="Pfam" id="PF20543">
    <property type="entry name" value="CowN"/>
    <property type="match status" value="1"/>
</dbReference>
<evidence type="ECO:0000313" key="2">
    <source>
        <dbReference type="EMBL" id="CUV66567.1"/>
    </source>
</evidence>
<dbReference type="GO" id="GO:0009399">
    <property type="term" value="P:nitrogen fixation"/>
    <property type="evidence" value="ECO:0007669"/>
    <property type="project" value="InterPro"/>
</dbReference>
<dbReference type="HAMAP" id="MF_02117">
    <property type="entry name" value="CowN"/>
    <property type="match status" value="1"/>
</dbReference>
<gene>
    <name evidence="2" type="ORF">BN3087_900005</name>
</gene>
<dbReference type="AlphaFoldDB" id="A0A0S4XQF3"/>
<name>A0A0S4XQF3_9BACT</name>
<proteinExistence type="inferred from homology"/>
<dbReference type="InterPro" id="IPR024899">
    <property type="entry name" value="CowN"/>
</dbReference>
<protein>
    <submittedName>
        <fullName evidence="2">Uncharacterized protein</fullName>
    </submittedName>
</protein>
<dbReference type="EMBL" id="FAXN01000096">
    <property type="protein sequence ID" value="CUV66567.1"/>
    <property type="molecule type" value="Genomic_DNA"/>
</dbReference>